<gene>
    <name evidence="2" type="ORF">ElyMa_006592200</name>
</gene>
<name>A0AAV4II14_9GAST</name>
<keyword evidence="1" id="KW-1133">Transmembrane helix</keyword>
<reference evidence="2 3" key="1">
    <citation type="journal article" date="2021" name="Elife">
        <title>Chloroplast acquisition without the gene transfer in kleptoplastic sea slugs, Plakobranchus ocellatus.</title>
        <authorList>
            <person name="Maeda T."/>
            <person name="Takahashi S."/>
            <person name="Yoshida T."/>
            <person name="Shimamura S."/>
            <person name="Takaki Y."/>
            <person name="Nagai Y."/>
            <person name="Toyoda A."/>
            <person name="Suzuki Y."/>
            <person name="Arimoto A."/>
            <person name="Ishii H."/>
            <person name="Satoh N."/>
            <person name="Nishiyama T."/>
            <person name="Hasebe M."/>
            <person name="Maruyama T."/>
            <person name="Minagawa J."/>
            <person name="Obokata J."/>
            <person name="Shigenobu S."/>
        </authorList>
    </citation>
    <scope>NUCLEOTIDE SEQUENCE [LARGE SCALE GENOMIC DNA]</scope>
</reference>
<comment type="caution">
    <text evidence="2">The sequence shown here is derived from an EMBL/GenBank/DDBJ whole genome shotgun (WGS) entry which is preliminary data.</text>
</comment>
<dbReference type="Proteomes" id="UP000762676">
    <property type="component" value="Unassembled WGS sequence"/>
</dbReference>
<evidence type="ECO:0000256" key="1">
    <source>
        <dbReference type="SAM" id="Phobius"/>
    </source>
</evidence>
<keyword evidence="1" id="KW-0812">Transmembrane</keyword>
<proteinExistence type="predicted"/>
<keyword evidence="3" id="KW-1185">Reference proteome</keyword>
<dbReference type="EMBL" id="BMAT01013245">
    <property type="protein sequence ID" value="GFS08321.1"/>
    <property type="molecule type" value="Genomic_DNA"/>
</dbReference>
<accession>A0AAV4II14</accession>
<protein>
    <recommendedName>
        <fullName evidence="4">Frizzled/Smoothened transmembrane domain-containing protein</fullName>
    </recommendedName>
</protein>
<feature type="transmembrane region" description="Helical" evidence="1">
    <location>
        <begin position="37"/>
        <end position="57"/>
    </location>
</feature>
<evidence type="ECO:0000313" key="2">
    <source>
        <dbReference type="EMBL" id="GFS08321.1"/>
    </source>
</evidence>
<organism evidence="2 3">
    <name type="scientific">Elysia marginata</name>
    <dbReference type="NCBI Taxonomy" id="1093978"/>
    <lineage>
        <taxon>Eukaryota</taxon>
        <taxon>Metazoa</taxon>
        <taxon>Spiralia</taxon>
        <taxon>Lophotrochozoa</taxon>
        <taxon>Mollusca</taxon>
        <taxon>Gastropoda</taxon>
        <taxon>Heterobranchia</taxon>
        <taxon>Euthyneura</taxon>
        <taxon>Panpulmonata</taxon>
        <taxon>Sacoglossa</taxon>
        <taxon>Placobranchoidea</taxon>
        <taxon>Plakobranchidae</taxon>
        <taxon>Elysia</taxon>
    </lineage>
</organism>
<evidence type="ECO:0008006" key="4">
    <source>
        <dbReference type="Google" id="ProtNLM"/>
    </source>
</evidence>
<sequence length="79" mass="9173">MDGWRSRWWANDNPQCTTGIRVREEQQLGLVYLAGPFFVFVSGLAVSVLIAACDWTWRAGKFDRIKVRLRWWAAASRDL</sequence>
<evidence type="ECO:0000313" key="3">
    <source>
        <dbReference type="Proteomes" id="UP000762676"/>
    </source>
</evidence>
<dbReference type="AlphaFoldDB" id="A0AAV4II14"/>
<keyword evidence="1" id="KW-0472">Membrane</keyword>